<dbReference type="EMBL" id="WKRD01000008">
    <property type="protein sequence ID" value="MSC57965.1"/>
    <property type="molecule type" value="Genomic_DNA"/>
</dbReference>
<keyword evidence="1" id="KW-1133">Transmembrane helix</keyword>
<reference evidence="2 3" key="1">
    <citation type="journal article" date="2019" name="Nat. Med.">
        <title>A library of human gut bacterial isolates paired with longitudinal multiomics data enables mechanistic microbiome research.</title>
        <authorList>
            <person name="Poyet M."/>
            <person name="Groussin M."/>
            <person name="Gibbons S.M."/>
            <person name="Avila-Pacheco J."/>
            <person name="Jiang X."/>
            <person name="Kearney S.M."/>
            <person name="Perrotta A.R."/>
            <person name="Berdy B."/>
            <person name="Zhao S."/>
            <person name="Lieberman T.D."/>
            <person name="Swanson P.K."/>
            <person name="Smith M."/>
            <person name="Roesemann S."/>
            <person name="Alexander J.E."/>
            <person name="Rich S.A."/>
            <person name="Livny J."/>
            <person name="Vlamakis H."/>
            <person name="Clish C."/>
            <person name="Bullock K."/>
            <person name="Deik A."/>
            <person name="Scott J."/>
            <person name="Pierce K.A."/>
            <person name="Xavier R.J."/>
            <person name="Alm E.J."/>
        </authorList>
    </citation>
    <scope>NUCLEOTIDE SEQUENCE [LARGE SCALE GENOMIC DNA]</scope>
    <source>
        <strain evidence="2 3">BIOML-A1</strain>
    </source>
</reference>
<feature type="transmembrane region" description="Helical" evidence="1">
    <location>
        <begin position="294"/>
        <end position="324"/>
    </location>
</feature>
<keyword evidence="1" id="KW-0812">Transmembrane</keyword>
<feature type="transmembrane region" description="Helical" evidence="1">
    <location>
        <begin position="12"/>
        <end position="39"/>
    </location>
</feature>
<protein>
    <submittedName>
        <fullName evidence="2">FtsX-like permease family protein</fullName>
    </submittedName>
</protein>
<comment type="caution">
    <text evidence="2">The sequence shown here is derived from an EMBL/GenBank/DDBJ whole genome shotgun (WGS) entry which is preliminary data.</text>
</comment>
<sequence>MKYMQGILRKVFRYKLISVFFIVSQLVMFYSVFGALSIYNKAYAKEQDRIDSLYKNDIEMNITTGNANDMFKYVANGADAGNLTVCGKLSLAYAEIGRNTKCEVIIKENESFPYQMVNGHIPGTLEEDEGKNIVAVGRYKYKDSYEKDGKRYVTIENEPYEVCGIIGSENSDYWDYTMVFNMKCIGENTLNKIISKGTYTFQLASNTEALDDSYANVYGNIKSVDKTAQISAQKMNLTGNGDMLKDISGEEMNTNIIIYIFCILNCLLISEFLFIQKKKEIAIKKIYGMSNLRIIADISVNILFLCLTALIIFILSAFIINVLIMRTNFIEINLTGVLVMFAAIIIAIAFFMGYPVVKILRKDSLYIVGKTE</sequence>
<proteinExistence type="predicted"/>
<dbReference type="RefSeq" id="WP_154301075.1">
    <property type="nucleotide sequence ID" value="NZ_WKRD01000008.1"/>
</dbReference>
<dbReference type="Proteomes" id="UP000481964">
    <property type="component" value="Unassembled WGS sequence"/>
</dbReference>
<organism evidence="2 3">
    <name type="scientific">Lachnospira eligens</name>
    <dbReference type="NCBI Taxonomy" id="39485"/>
    <lineage>
        <taxon>Bacteria</taxon>
        <taxon>Bacillati</taxon>
        <taxon>Bacillota</taxon>
        <taxon>Clostridia</taxon>
        <taxon>Lachnospirales</taxon>
        <taxon>Lachnospiraceae</taxon>
        <taxon>Lachnospira</taxon>
    </lineage>
</organism>
<accession>A0A7C9H3Q8</accession>
<evidence type="ECO:0000313" key="3">
    <source>
        <dbReference type="Proteomes" id="UP000481964"/>
    </source>
</evidence>
<gene>
    <name evidence="2" type="ORF">GKE48_11025</name>
</gene>
<evidence type="ECO:0000313" key="2">
    <source>
        <dbReference type="EMBL" id="MSC57965.1"/>
    </source>
</evidence>
<feature type="transmembrane region" description="Helical" evidence="1">
    <location>
        <begin position="256"/>
        <end position="274"/>
    </location>
</feature>
<evidence type="ECO:0000256" key="1">
    <source>
        <dbReference type="SAM" id="Phobius"/>
    </source>
</evidence>
<keyword evidence="1" id="KW-0472">Membrane</keyword>
<name>A0A7C9H3Q8_9FIRM</name>
<feature type="transmembrane region" description="Helical" evidence="1">
    <location>
        <begin position="336"/>
        <end position="357"/>
    </location>
</feature>
<dbReference type="AlphaFoldDB" id="A0A7C9H3Q8"/>